<dbReference type="Pfam" id="PF04101">
    <property type="entry name" value="Glyco_tran_28_C"/>
    <property type="match status" value="1"/>
</dbReference>
<gene>
    <name evidence="2" type="ORF">GRI38_11005</name>
</gene>
<accession>A0A844ZH23</accession>
<evidence type="ECO:0000313" key="2">
    <source>
        <dbReference type="EMBL" id="MXO86552.1"/>
    </source>
</evidence>
<dbReference type="AlphaFoldDB" id="A0A844ZH23"/>
<feature type="domain" description="Glycosyl transferase family 28 C-terminal" evidence="1">
    <location>
        <begin position="251"/>
        <end position="315"/>
    </location>
</feature>
<proteinExistence type="predicted"/>
<dbReference type="EMBL" id="WTYW01000003">
    <property type="protein sequence ID" value="MXO86552.1"/>
    <property type="molecule type" value="Genomic_DNA"/>
</dbReference>
<protein>
    <recommendedName>
        <fullName evidence="1">Glycosyl transferase family 28 C-terminal domain-containing protein</fullName>
    </recommendedName>
</protein>
<dbReference type="InterPro" id="IPR007235">
    <property type="entry name" value="Glyco_trans_28_C"/>
</dbReference>
<dbReference type="OrthoDB" id="9809594at2"/>
<dbReference type="GO" id="GO:0016758">
    <property type="term" value="F:hexosyltransferase activity"/>
    <property type="evidence" value="ECO:0007669"/>
    <property type="project" value="InterPro"/>
</dbReference>
<dbReference type="PANTHER" id="PTHR21015">
    <property type="entry name" value="UDP-N-ACETYLGLUCOSAMINE--N-ACETYLMURAMYL-(PENTAPEPTIDE) PYROPHOSPHORYL-UNDECAPRENOL N-ACETYLGLUCOSAMINE TRANSFERASE 1"/>
    <property type="match status" value="1"/>
</dbReference>
<reference evidence="2 3" key="1">
    <citation type="submission" date="2019-12" db="EMBL/GenBank/DDBJ databases">
        <title>Genomic-based taxomic classification of the family Erythrobacteraceae.</title>
        <authorList>
            <person name="Xu L."/>
        </authorList>
    </citation>
    <scope>NUCLEOTIDE SEQUENCE [LARGE SCALE GENOMIC DNA]</scope>
    <source>
        <strain evidence="2 3">MCCC 1A09962</strain>
    </source>
</reference>
<organism evidence="2 3">
    <name type="scientific">Parapontixanthobacter aurantiacus</name>
    <dbReference type="NCBI Taxonomy" id="1463599"/>
    <lineage>
        <taxon>Bacteria</taxon>
        <taxon>Pseudomonadati</taxon>
        <taxon>Pseudomonadota</taxon>
        <taxon>Alphaproteobacteria</taxon>
        <taxon>Sphingomonadales</taxon>
        <taxon>Erythrobacteraceae</taxon>
        <taxon>Parapontixanthobacter</taxon>
    </lineage>
</organism>
<dbReference type="Proteomes" id="UP000433104">
    <property type="component" value="Unassembled WGS sequence"/>
</dbReference>
<comment type="caution">
    <text evidence="2">The sequence shown here is derived from an EMBL/GenBank/DDBJ whole genome shotgun (WGS) entry which is preliminary data.</text>
</comment>
<evidence type="ECO:0000313" key="3">
    <source>
        <dbReference type="Proteomes" id="UP000433104"/>
    </source>
</evidence>
<dbReference type="SUPFAM" id="SSF53756">
    <property type="entry name" value="UDP-Glycosyltransferase/glycogen phosphorylase"/>
    <property type="match status" value="1"/>
</dbReference>
<evidence type="ECO:0000259" key="1">
    <source>
        <dbReference type="Pfam" id="PF04101"/>
    </source>
</evidence>
<dbReference type="Gene3D" id="3.40.50.2000">
    <property type="entry name" value="Glycogen Phosphorylase B"/>
    <property type="match status" value="1"/>
</dbReference>
<keyword evidence="3" id="KW-1185">Reference proteome</keyword>
<sequence>MSVAGPVGYFVHHQGRGHAERAAAIANELVSRRPVTLFSARTDIFPALDERIELTLIPSLFEPTGDENDRLADLSTPETMHCAPCGWPSIRSAMAILAGWFDEAKPSLFVTDVSAELGQFARLCSVPHVAVLQHGERGDAGHMASYEAAIGLLAPYHRSLEQSDRPDWMLRKTFHAAGVGLDVANLPSRDEARRRLDIPTHEDVVVVIGGGGGSGLPTAPLTLGARGEPETRWFTIGKVTSEWHETPPVNLEHKGWVDNPREWIAAADRIVSSCGNTTVHEILAARKPWIVVPEWRYFDEQQCKAEVLEREGLAAVSRTWPSHRGAWTGLWVRARSLELKHRPVIIDENAASHAAEWLNGLALRGDTSSRPGMERLEVVG</sequence>
<name>A0A844ZH23_9SPHN</name>
<dbReference type="PANTHER" id="PTHR21015:SF22">
    <property type="entry name" value="GLYCOSYLTRANSFERASE"/>
    <property type="match status" value="1"/>
</dbReference>